<evidence type="ECO:0000256" key="5">
    <source>
        <dbReference type="ARBA" id="ARBA00023015"/>
    </source>
</evidence>
<dbReference type="STRING" id="3983.A0A2C9VBI3"/>
<evidence type="ECO:0000256" key="6">
    <source>
        <dbReference type="ARBA" id="ARBA00023125"/>
    </source>
</evidence>
<reference evidence="12" key="1">
    <citation type="journal article" date="2016" name="Nat. Biotechnol.">
        <title>Sequencing wild and cultivated cassava and related species reveals extensive interspecific hybridization and genetic diversity.</title>
        <authorList>
            <person name="Bredeson J.V."/>
            <person name="Lyons J.B."/>
            <person name="Prochnik S.E."/>
            <person name="Wu G.A."/>
            <person name="Ha C.M."/>
            <person name="Edsinger-Gonzales E."/>
            <person name="Grimwood J."/>
            <person name="Schmutz J."/>
            <person name="Rabbi I.Y."/>
            <person name="Egesi C."/>
            <person name="Nauluvula P."/>
            <person name="Lebot V."/>
            <person name="Ndunguru J."/>
            <person name="Mkamilo G."/>
            <person name="Bart R.S."/>
            <person name="Setter T.L."/>
            <person name="Gleadow R.M."/>
            <person name="Kulakow P."/>
            <person name="Ferguson M.E."/>
            <person name="Rounsley S."/>
            <person name="Rokhsar D.S."/>
        </authorList>
    </citation>
    <scope>NUCLEOTIDE SEQUENCE [LARGE SCALE GENOMIC DNA]</scope>
    <source>
        <strain evidence="12">cv. AM560-2</strain>
    </source>
</reference>
<gene>
    <name evidence="11" type="ORF">MANES_09G169000v8</name>
</gene>
<feature type="region of interest" description="Disordered" evidence="9">
    <location>
        <begin position="1"/>
        <end position="76"/>
    </location>
</feature>
<dbReference type="SUPFAM" id="SSF57667">
    <property type="entry name" value="beta-beta-alpha zinc fingers"/>
    <property type="match status" value="1"/>
</dbReference>
<name>A0A2C9VBI3_MANES</name>
<dbReference type="FunFam" id="3.30.160.60:FF:000554">
    <property type="entry name" value="protein indeterminate-domain 12-like"/>
    <property type="match status" value="1"/>
</dbReference>
<dbReference type="Pfam" id="PF22996">
    <property type="entry name" value="C2H2-2nd_BIRD-IDD"/>
    <property type="match status" value="1"/>
</dbReference>
<feature type="domain" description="C2H2-type" evidence="10">
    <location>
        <begin position="93"/>
        <end position="115"/>
    </location>
</feature>
<evidence type="ECO:0000256" key="7">
    <source>
        <dbReference type="ARBA" id="ARBA00023163"/>
    </source>
</evidence>
<sequence>MSNITGEGESFSSGNTTAVGEVEVHQQQEQEQEHLNHLNSIASRTTTTANGSTAEENQPTTVFKKKRSLPGNPDPSAEVIALSPNTLVATNRFVCEICNKGFQREQNLQLHRRGHNLPWKLRQRTSKEIKKRVYVCPEPSCVHHNPARALGDLTGIKKHFSRKHGEKKWKCEKCSKKYAVQSDWKAHTKTCGTKEYKCDCGTIFSRRDSFITHRAFCDALTEENNKANQGLLSNMEENLHGQIPNLISMPVNKASNFNHLDTKIPLSLPHELMAMQPKNSGTMLSSSSTTSLFGGRAMSNTSTIFEGNNGHLAAGTSASMSATALLQKAAQMGATATNSNLVTSPMTHKSFVTSMAPSTFGQLQTSNDQSQVTAAEGNGGLIDQFFSGIIENSAANHMGMFNGVLAQNSAFFKNIEHGSSNNKSFFHGVNSNPGLRIPSTAGANNNPSGLARFHGDVMTVDFLGVGGSRQRNIHEQQKQEMEFRGIGDPRIHQGLGHFEQQAAALEKPMWDV</sequence>
<dbReference type="SMART" id="SM00355">
    <property type="entry name" value="ZnF_C2H2"/>
    <property type="match status" value="3"/>
</dbReference>
<evidence type="ECO:0000313" key="12">
    <source>
        <dbReference type="Proteomes" id="UP000091857"/>
    </source>
</evidence>
<evidence type="ECO:0000256" key="1">
    <source>
        <dbReference type="ARBA" id="ARBA00022723"/>
    </source>
</evidence>
<evidence type="ECO:0000256" key="9">
    <source>
        <dbReference type="SAM" id="MobiDB-lite"/>
    </source>
</evidence>
<dbReference type="InterPro" id="IPR036236">
    <property type="entry name" value="Znf_C2H2_sf"/>
</dbReference>
<protein>
    <recommendedName>
        <fullName evidence="10">C2H2-type domain-containing protein</fullName>
    </recommendedName>
</protein>
<comment type="caution">
    <text evidence="11">The sequence shown here is derived from an EMBL/GenBank/DDBJ whole genome shotgun (WGS) entry which is preliminary data.</text>
</comment>
<keyword evidence="6" id="KW-0238">DNA-binding</keyword>
<dbReference type="GO" id="GO:0003677">
    <property type="term" value="F:DNA binding"/>
    <property type="evidence" value="ECO:0007669"/>
    <property type="project" value="UniProtKB-KW"/>
</dbReference>
<evidence type="ECO:0000256" key="4">
    <source>
        <dbReference type="ARBA" id="ARBA00022833"/>
    </source>
</evidence>
<keyword evidence="7" id="KW-0804">Transcription</keyword>
<evidence type="ECO:0000256" key="2">
    <source>
        <dbReference type="ARBA" id="ARBA00022737"/>
    </source>
</evidence>
<evidence type="ECO:0000313" key="11">
    <source>
        <dbReference type="EMBL" id="OAY42301.1"/>
    </source>
</evidence>
<dbReference type="InterPro" id="IPR013087">
    <property type="entry name" value="Znf_C2H2_type"/>
</dbReference>
<accession>A0A2C9VBI3</accession>
<keyword evidence="12" id="KW-1185">Reference proteome</keyword>
<dbReference type="PANTHER" id="PTHR10593:SF253">
    <property type="entry name" value="C2H2-TYPE DOMAIN-CONTAINING PROTEIN"/>
    <property type="match status" value="1"/>
</dbReference>
<dbReference type="PROSITE" id="PS00028">
    <property type="entry name" value="ZINC_FINGER_C2H2_1"/>
    <property type="match status" value="1"/>
</dbReference>
<feature type="compositionally biased region" description="Polar residues" evidence="9">
    <location>
        <begin position="37"/>
        <end position="61"/>
    </location>
</feature>
<keyword evidence="1" id="KW-0479">Metal-binding</keyword>
<keyword evidence="3 8" id="KW-0863">Zinc-finger</keyword>
<evidence type="ECO:0000256" key="3">
    <source>
        <dbReference type="ARBA" id="ARBA00022771"/>
    </source>
</evidence>
<evidence type="ECO:0000256" key="8">
    <source>
        <dbReference type="PROSITE-ProRule" id="PRU00042"/>
    </source>
</evidence>
<dbReference type="GO" id="GO:0005634">
    <property type="term" value="C:nucleus"/>
    <property type="evidence" value="ECO:0000318"/>
    <property type="project" value="GO_Central"/>
</dbReference>
<dbReference type="Gramene" id="Manes.09G169000.1.v8.1">
    <property type="protein sequence ID" value="Manes.09G169000.1.v8.1.CDS"/>
    <property type="gene ID" value="Manes.09G169000.v8.1"/>
</dbReference>
<dbReference type="PANTHER" id="PTHR10593">
    <property type="entry name" value="SERINE/THREONINE-PROTEIN KINASE RIO"/>
    <property type="match status" value="1"/>
</dbReference>
<dbReference type="Proteomes" id="UP000091857">
    <property type="component" value="Chromosome 9"/>
</dbReference>
<dbReference type="InterPro" id="IPR031140">
    <property type="entry name" value="IDD1-16"/>
</dbReference>
<dbReference type="InterPro" id="IPR055187">
    <property type="entry name" value="C2CH-3rd_BIRD-IDD"/>
</dbReference>
<dbReference type="FunFam" id="3.30.160.60:FF:000131">
    <property type="entry name" value="protein indeterminate-domain 5, chloroplastic-like"/>
    <property type="match status" value="1"/>
</dbReference>
<dbReference type="InterPro" id="IPR055185">
    <property type="entry name" value="C2CH-4th_BIRD-IDD"/>
</dbReference>
<dbReference type="InterPro" id="IPR055186">
    <property type="entry name" value="C2H2-2nd_BIRD-IDD"/>
</dbReference>
<keyword evidence="5" id="KW-0805">Transcription regulation</keyword>
<dbReference type="EMBL" id="CM004395">
    <property type="protein sequence ID" value="OAY42301.1"/>
    <property type="molecule type" value="Genomic_DNA"/>
</dbReference>
<dbReference type="GO" id="GO:0003700">
    <property type="term" value="F:DNA-binding transcription factor activity"/>
    <property type="evidence" value="ECO:0000318"/>
    <property type="project" value="GO_Central"/>
</dbReference>
<organism evidence="11 12">
    <name type="scientific">Manihot esculenta</name>
    <name type="common">Cassava</name>
    <name type="synonym">Jatropha manihot</name>
    <dbReference type="NCBI Taxonomy" id="3983"/>
    <lineage>
        <taxon>Eukaryota</taxon>
        <taxon>Viridiplantae</taxon>
        <taxon>Streptophyta</taxon>
        <taxon>Embryophyta</taxon>
        <taxon>Tracheophyta</taxon>
        <taxon>Spermatophyta</taxon>
        <taxon>Magnoliopsida</taxon>
        <taxon>eudicotyledons</taxon>
        <taxon>Gunneridae</taxon>
        <taxon>Pentapetalae</taxon>
        <taxon>rosids</taxon>
        <taxon>fabids</taxon>
        <taxon>Malpighiales</taxon>
        <taxon>Euphorbiaceae</taxon>
        <taxon>Crotonoideae</taxon>
        <taxon>Manihoteae</taxon>
        <taxon>Manihot</taxon>
    </lineage>
</organism>
<feature type="compositionally biased region" description="Polar residues" evidence="9">
    <location>
        <begin position="1"/>
        <end position="18"/>
    </location>
</feature>
<keyword evidence="4" id="KW-0862">Zinc</keyword>
<dbReference type="SMR" id="A0A2C9VBI3"/>
<proteinExistence type="predicted"/>
<dbReference type="AlphaFoldDB" id="A0A2C9VBI3"/>
<dbReference type="Pfam" id="PF22995">
    <property type="entry name" value="C2CH-3rd_BIRD-IDD"/>
    <property type="match status" value="1"/>
</dbReference>
<dbReference type="OrthoDB" id="6354171at2759"/>
<evidence type="ECO:0000259" key="10">
    <source>
        <dbReference type="PROSITE" id="PS50157"/>
    </source>
</evidence>
<keyword evidence="2" id="KW-0677">Repeat</keyword>
<dbReference type="Gene3D" id="3.30.160.60">
    <property type="entry name" value="Classic Zinc Finger"/>
    <property type="match status" value="2"/>
</dbReference>
<dbReference type="PROSITE" id="PS50157">
    <property type="entry name" value="ZINC_FINGER_C2H2_2"/>
    <property type="match status" value="1"/>
</dbReference>
<dbReference type="Pfam" id="PF12874">
    <property type="entry name" value="zf-met"/>
    <property type="match status" value="1"/>
</dbReference>
<dbReference type="GO" id="GO:0008270">
    <property type="term" value="F:zinc ion binding"/>
    <property type="evidence" value="ECO:0007669"/>
    <property type="project" value="UniProtKB-KW"/>
</dbReference>
<dbReference type="Pfam" id="PF22992">
    <property type="entry name" value="C2CH-4th_BIRD-IDD"/>
    <property type="match status" value="1"/>
</dbReference>
<feature type="compositionally biased region" description="Basic and acidic residues" evidence="9">
    <location>
        <begin position="22"/>
        <end position="36"/>
    </location>
</feature>
<dbReference type="OMA" id="MQTHENN"/>